<dbReference type="Proteomes" id="UP000662747">
    <property type="component" value="Chromosome"/>
</dbReference>
<proteinExistence type="predicted"/>
<gene>
    <name evidence="1" type="ORF">JY651_31630</name>
</gene>
<protein>
    <submittedName>
        <fullName evidence="1">Uncharacterized protein</fullName>
    </submittedName>
</protein>
<evidence type="ECO:0000313" key="2">
    <source>
        <dbReference type="Proteomes" id="UP000662747"/>
    </source>
</evidence>
<dbReference type="EMBL" id="CP071090">
    <property type="protein sequence ID" value="QSQ19821.1"/>
    <property type="molecule type" value="Genomic_DNA"/>
</dbReference>
<accession>A0ABX7NN10</accession>
<keyword evidence="2" id="KW-1185">Reference proteome</keyword>
<evidence type="ECO:0000313" key="1">
    <source>
        <dbReference type="EMBL" id="QSQ19821.1"/>
    </source>
</evidence>
<dbReference type="RefSeq" id="WP_206721403.1">
    <property type="nucleotide sequence ID" value="NZ_CP071090.1"/>
</dbReference>
<name>A0ABX7NN10_9BACT</name>
<reference evidence="1 2" key="1">
    <citation type="submission" date="2021-02" db="EMBL/GenBank/DDBJ databases">
        <title>De Novo genome assembly of isolated myxobacteria.</title>
        <authorList>
            <person name="Stevens D.C."/>
        </authorList>
    </citation>
    <scope>NUCLEOTIDE SEQUENCE [LARGE SCALE GENOMIC DNA]</scope>
    <source>
        <strain evidence="2">SCPEA02</strain>
    </source>
</reference>
<organism evidence="1 2">
    <name type="scientific">Pyxidicoccus parkwayensis</name>
    <dbReference type="NCBI Taxonomy" id="2813578"/>
    <lineage>
        <taxon>Bacteria</taxon>
        <taxon>Pseudomonadati</taxon>
        <taxon>Myxococcota</taxon>
        <taxon>Myxococcia</taxon>
        <taxon>Myxococcales</taxon>
        <taxon>Cystobacterineae</taxon>
        <taxon>Myxococcaceae</taxon>
        <taxon>Pyxidicoccus</taxon>
    </lineage>
</organism>
<sequence length="77" mass="9221">MNKFGGNEQWEKVALTREQFELLQDLKATLGLNNEEEALRHVIETCIRIEQQHPGATMQHWRWRHPAPKNFKERIRS</sequence>